<dbReference type="Pfam" id="PF03480">
    <property type="entry name" value="DctP"/>
    <property type="match status" value="1"/>
</dbReference>
<dbReference type="PANTHER" id="PTHR33376">
    <property type="match status" value="1"/>
</dbReference>
<evidence type="ECO:0000313" key="6">
    <source>
        <dbReference type="EMBL" id="AKZ61431.1"/>
    </source>
</evidence>
<dbReference type="EMBL" id="CP011409">
    <property type="protein sequence ID" value="AKZ61431.1"/>
    <property type="molecule type" value="Genomic_DNA"/>
</dbReference>
<dbReference type="PANTHER" id="PTHR33376:SF4">
    <property type="entry name" value="SIALIC ACID-BINDING PERIPLASMIC PROTEIN SIAP"/>
    <property type="match status" value="1"/>
</dbReference>
<dbReference type="RefSeq" id="WP_053194920.1">
    <property type="nucleotide sequence ID" value="NZ_CP011409.1"/>
</dbReference>
<proteinExistence type="inferred from homology"/>
<dbReference type="Gene3D" id="3.40.190.170">
    <property type="entry name" value="Bacterial extracellular solute-binding protein, family 7"/>
    <property type="match status" value="1"/>
</dbReference>
<dbReference type="Proteomes" id="UP000063429">
    <property type="component" value="Chromosome"/>
</dbReference>
<evidence type="ECO:0000256" key="4">
    <source>
        <dbReference type="ARBA" id="ARBA00022729"/>
    </source>
</evidence>
<sequence length="346" mass="38308">MTKDTLTQSGTTRRKLLTYGAAGAALPMSAWIAKYAHAAEFNYKFATGQDPTHPVNKRAQDAITRIKEATSGRVDIKLFPANQLGSDTDLLAQVRNGGVEFFNIAASILATLVPAAGIVNTGFAFSNYDEVWKAMDGDLGKYIFSQIDKVGVMSMSRAWNNGFRQITSGVKPIRTPDDLRGMKLRVPAAPILTSLFQSLGAGPTPINFNEVYSSLQTKLVEGQENPLPIIATARLYEVQKYCSMTSHVWDAYLVLGNKRAFQKLPADVQAIVLREFDKAALDQRADIARLNDSLRQELSGKGLQFIDVDKNAFRDALRKTTFYKDWKAKFGEQGWHLLQQYSGELA</sequence>
<comment type="similarity">
    <text evidence="2">Belongs to the bacterial solute-binding protein 7 family.</text>
</comment>
<dbReference type="NCBIfam" id="NF037995">
    <property type="entry name" value="TRAP_S1"/>
    <property type="match status" value="1"/>
</dbReference>
<keyword evidence="4 5" id="KW-0732">Signal</keyword>
<dbReference type="PROSITE" id="PS51318">
    <property type="entry name" value="TAT"/>
    <property type="match status" value="1"/>
</dbReference>
<accession>A0ABN4HVX4</accession>
<dbReference type="PIRSF" id="PIRSF006470">
    <property type="entry name" value="DctB"/>
    <property type="match status" value="1"/>
</dbReference>
<dbReference type="InterPro" id="IPR004682">
    <property type="entry name" value="TRAP_DctP"/>
</dbReference>
<keyword evidence="3" id="KW-0813">Transport</keyword>
<evidence type="ECO:0000256" key="1">
    <source>
        <dbReference type="ARBA" id="ARBA00004196"/>
    </source>
</evidence>
<comment type="subcellular location">
    <subcellularLocation>
        <location evidence="1">Cell envelope</location>
    </subcellularLocation>
</comment>
<evidence type="ECO:0000256" key="2">
    <source>
        <dbReference type="ARBA" id="ARBA00009023"/>
    </source>
</evidence>
<dbReference type="InterPro" id="IPR006311">
    <property type="entry name" value="TAT_signal"/>
</dbReference>
<name>A0ABN4HVX4_9BURK</name>
<reference evidence="7" key="1">
    <citation type="journal article" date="2015" name="Genome Announc.">
        <title>Complete Genome Sequence of Herbaspirillum hiltneri N3 (DSM 17495), Isolated from Surface-Sterilized Wheat Roots.</title>
        <authorList>
            <person name="Guizelini D."/>
            <person name="Saizaki P.M."/>
            <person name="Coimbra N.A."/>
            <person name="Weiss V.A."/>
            <person name="Faoro H."/>
            <person name="Sfeir M.Z."/>
            <person name="Baura V.A."/>
            <person name="Monteiro R.A."/>
            <person name="Chubatsu L.S."/>
            <person name="Souza E.M."/>
            <person name="Cruz L.M."/>
            <person name="Pedrosa F.O."/>
            <person name="Raittz R.T."/>
            <person name="Marchaukoski J.N."/>
            <person name="Steffens M.B."/>
        </authorList>
    </citation>
    <scope>NUCLEOTIDE SEQUENCE [LARGE SCALE GENOMIC DNA]</scope>
    <source>
        <strain evidence="7">N3</strain>
    </source>
</reference>
<protein>
    <submittedName>
        <fullName evidence="6">ABC transporter substrate-binding protein</fullName>
    </submittedName>
</protein>
<evidence type="ECO:0000256" key="3">
    <source>
        <dbReference type="ARBA" id="ARBA00022448"/>
    </source>
</evidence>
<dbReference type="InterPro" id="IPR038404">
    <property type="entry name" value="TRAP_DctP_sf"/>
</dbReference>
<evidence type="ECO:0000256" key="5">
    <source>
        <dbReference type="SAM" id="SignalP"/>
    </source>
</evidence>
<evidence type="ECO:0000313" key="7">
    <source>
        <dbReference type="Proteomes" id="UP000063429"/>
    </source>
</evidence>
<feature type="chain" id="PRO_5047201460" evidence="5">
    <location>
        <begin position="39"/>
        <end position="346"/>
    </location>
</feature>
<feature type="signal peptide" evidence="5">
    <location>
        <begin position="1"/>
        <end position="38"/>
    </location>
</feature>
<keyword evidence="7" id="KW-1185">Reference proteome</keyword>
<dbReference type="InterPro" id="IPR018389">
    <property type="entry name" value="DctP_fam"/>
</dbReference>
<dbReference type="CDD" id="cd13603">
    <property type="entry name" value="PBP2_TRAP_Siap_TeaA_like"/>
    <property type="match status" value="1"/>
</dbReference>
<organism evidence="6 7">
    <name type="scientific">Herbaspirillum hiltneri N3</name>
    <dbReference type="NCBI Taxonomy" id="1262470"/>
    <lineage>
        <taxon>Bacteria</taxon>
        <taxon>Pseudomonadati</taxon>
        <taxon>Pseudomonadota</taxon>
        <taxon>Betaproteobacteria</taxon>
        <taxon>Burkholderiales</taxon>
        <taxon>Oxalobacteraceae</taxon>
        <taxon>Herbaspirillum</taxon>
    </lineage>
</organism>
<gene>
    <name evidence="6" type="ORF">F506_00975</name>
</gene>
<dbReference type="NCBIfam" id="TIGR00787">
    <property type="entry name" value="dctP"/>
    <property type="match status" value="1"/>
</dbReference>